<evidence type="ECO:0000256" key="7">
    <source>
        <dbReference type="SAM" id="MobiDB-lite"/>
    </source>
</evidence>
<dbReference type="SUPFAM" id="SSF50630">
    <property type="entry name" value="Acid proteases"/>
    <property type="match status" value="1"/>
</dbReference>
<dbReference type="InterPro" id="IPR034163">
    <property type="entry name" value="Aspergillopepsin-like_cat_dom"/>
</dbReference>
<dbReference type="FunFam" id="2.40.70.10:FF:000026">
    <property type="entry name" value="Endothiapepsin"/>
    <property type="match status" value="1"/>
</dbReference>
<evidence type="ECO:0000256" key="2">
    <source>
        <dbReference type="ARBA" id="ARBA00022670"/>
    </source>
</evidence>
<organism evidence="9 10">
    <name type="scientific">Myriangium duriaei CBS 260.36</name>
    <dbReference type="NCBI Taxonomy" id="1168546"/>
    <lineage>
        <taxon>Eukaryota</taxon>
        <taxon>Fungi</taxon>
        <taxon>Dikarya</taxon>
        <taxon>Ascomycota</taxon>
        <taxon>Pezizomycotina</taxon>
        <taxon>Dothideomycetes</taxon>
        <taxon>Dothideomycetidae</taxon>
        <taxon>Myriangiales</taxon>
        <taxon>Myriangiaceae</taxon>
        <taxon>Myriangium</taxon>
    </lineage>
</organism>
<evidence type="ECO:0000313" key="9">
    <source>
        <dbReference type="EMBL" id="KAF2152343.1"/>
    </source>
</evidence>
<evidence type="ECO:0000256" key="3">
    <source>
        <dbReference type="ARBA" id="ARBA00022750"/>
    </source>
</evidence>
<dbReference type="CDD" id="cd06097">
    <property type="entry name" value="Aspergillopepsin_like"/>
    <property type="match status" value="1"/>
</dbReference>
<dbReference type="PROSITE" id="PS00141">
    <property type="entry name" value="ASP_PROTEASE"/>
    <property type="match status" value="1"/>
</dbReference>
<accession>A0A9P4J4N1</accession>
<evidence type="ECO:0000259" key="8">
    <source>
        <dbReference type="PROSITE" id="PS51767"/>
    </source>
</evidence>
<comment type="similarity">
    <text evidence="1 6">Belongs to the peptidase A1 family.</text>
</comment>
<dbReference type="GO" id="GO:0006508">
    <property type="term" value="P:proteolysis"/>
    <property type="evidence" value="ECO:0007669"/>
    <property type="project" value="UniProtKB-KW"/>
</dbReference>
<evidence type="ECO:0000256" key="4">
    <source>
        <dbReference type="ARBA" id="ARBA00022801"/>
    </source>
</evidence>
<dbReference type="EMBL" id="ML996086">
    <property type="protein sequence ID" value="KAF2152343.1"/>
    <property type="molecule type" value="Genomic_DNA"/>
</dbReference>
<proteinExistence type="inferred from homology"/>
<dbReference type="PRINTS" id="PR00792">
    <property type="entry name" value="PEPSIN"/>
</dbReference>
<dbReference type="PROSITE" id="PS51767">
    <property type="entry name" value="PEPTIDASE_A1"/>
    <property type="match status" value="1"/>
</dbReference>
<reference evidence="9" key="1">
    <citation type="journal article" date="2020" name="Stud. Mycol.">
        <title>101 Dothideomycetes genomes: a test case for predicting lifestyles and emergence of pathogens.</title>
        <authorList>
            <person name="Haridas S."/>
            <person name="Albert R."/>
            <person name="Binder M."/>
            <person name="Bloem J."/>
            <person name="Labutti K."/>
            <person name="Salamov A."/>
            <person name="Andreopoulos B."/>
            <person name="Baker S."/>
            <person name="Barry K."/>
            <person name="Bills G."/>
            <person name="Bluhm B."/>
            <person name="Cannon C."/>
            <person name="Castanera R."/>
            <person name="Culley D."/>
            <person name="Daum C."/>
            <person name="Ezra D."/>
            <person name="Gonzalez J."/>
            <person name="Henrissat B."/>
            <person name="Kuo A."/>
            <person name="Liang C."/>
            <person name="Lipzen A."/>
            <person name="Lutzoni F."/>
            <person name="Magnuson J."/>
            <person name="Mondo S."/>
            <person name="Nolan M."/>
            <person name="Ohm R."/>
            <person name="Pangilinan J."/>
            <person name="Park H.-J."/>
            <person name="Ramirez L."/>
            <person name="Alfaro M."/>
            <person name="Sun H."/>
            <person name="Tritt A."/>
            <person name="Yoshinaga Y."/>
            <person name="Zwiers L.-H."/>
            <person name="Turgeon B."/>
            <person name="Goodwin S."/>
            <person name="Spatafora J."/>
            <person name="Crous P."/>
            <person name="Grigoriev I."/>
        </authorList>
    </citation>
    <scope>NUCLEOTIDE SEQUENCE</scope>
    <source>
        <strain evidence="9">CBS 260.36</strain>
    </source>
</reference>
<dbReference type="AlphaFoldDB" id="A0A9P4J4N1"/>
<evidence type="ECO:0000313" key="10">
    <source>
        <dbReference type="Proteomes" id="UP000799439"/>
    </source>
</evidence>
<dbReference type="InterPro" id="IPR001461">
    <property type="entry name" value="Aspartic_peptidase_A1"/>
</dbReference>
<dbReference type="InterPro" id="IPR001969">
    <property type="entry name" value="Aspartic_peptidase_AS"/>
</dbReference>
<dbReference type="GO" id="GO:0004190">
    <property type="term" value="F:aspartic-type endopeptidase activity"/>
    <property type="evidence" value="ECO:0007669"/>
    <property type="project" value="UniProtKB-KW"/>
</dbReference>
<keyword evidence="4 6" id="KW-0378">Hydrolase</keyword>
<dbReference type="Pfam" id="PF00026">
    <property type="entry name" value="Asp"/>
    <property type="match status" value="1"/>
</dbReference>
<sequence>MDGQAAVKKAFAKFGMTYTPPVVPASTSNLSKRHANKAAKELASMTLDPATEASANGQVGEATAKPEENGALYLTQVNVGGQTVNLDFDTGSSDLWIFDKAKTGRGFDSTKSTSFKAMTGSTFMISYGDGSTASGNVGTDVVKIGAATVPNQAVELANSVSAQFQQEQTTDGLLGLAFSKLNTVKPTAQKTFFDMIQPQLASPLFTVNLLLDGSGEYEFGTVDSSKYTGQLQYVDVNSTQGFWQFASASFKVGDTVGTNTAPHQAIADTGTSLMLVDPNVAAAYYAKVQGAQNDPQQGGYTYPCTSKMPDFSVALGTTGQYVTVPGSAVTYQAQGGTCFGGIQSNQGQPVQIYGDIMLKTQFVVFEGASAANGNKPRLGFANSKGATAGAASASPATPAATTAAAAN</sequence>
<dbReference type="OrthoDB" id="2747330at2759"/>
<dbReference type="Proteomes" id="UP000799439">
    <property type="component" value="Unassembled WGS sequence"/>
</dbReference>
<feature type="active site" evidence="5">
    <location>
        <position position="268"/>
    </location>
</feature>
<dbReference type="PANTHER" id="PTHR47966">
    <property type="entry name" value="BETA-SITE APP-CLEAVING ENZYME, ISOFORM A-RELATED"/>
    <property type="match status" value="1"/>
</dbReference>
<feature type="region of interest" description="Disordered" evidence="7">
    <location>
        <begin position="388"/>
        <end position="407"/>
    </location>
</feature>
<evidence type="ECO:0000256" key="1">
    <source>
        <dbReference type="ARBA" id="ARBA00007447"/>
    </source>
</evidence>
<protein>
    <submittedName>
        <fullName evidence="9">Aspergillopepsin-F</fullName>
    </submittedName>
</protein>
<keyword evidence="10" id="KW-1185">Reference proteome</keyword>
<evidence type="ECO:0000256" key="5">
    <source>
        <dbReference type="PIRSR" id="PIRSR601461-1"/>
    </source>
</evidence>
<keyword evidence="2 6" id="KW-0645">Protease</keyword>
<dbReference type="Gene3D" id="2.40.70.10">
    <property type="entry name" value="Acid Proteases"/>
    <property type="match status" value="2"/>
</dbReference>
<dbReference type="PANTHER" id="PTHR47966:SF1">
    <property type="entry name" value="ASPARTYL PROTEINASE"/>
    <property type="match status" value="1"/>
</dbReference>
<comment type="caution">
    <text evidence="9">The sequence shown here is derived from an EMBL/GenBank/DDBJ whole genome shotgun (WGS) entry which is preliminary data.</text>
</comment>
<feature type="active site" evidence="5">
    <location>
        <position position="89"/>
    </location>
</feature>
<dbReference type="InterPro" id="IPR021109">
    <property type="entry name" value="Peptidase_aspartic_dom_sf"/>
</dbReference>
<feature type="domain" description="Peptidase A1" evidence="8">
    <location>
        <begin position="73"/>
        <end position="381"/>
    </location>
</feature>
<name>A0A9P4J4N1_9PEZI</name>
<gene>
    <name evidence="9" type="ORF">K461DRAFT_241456</name>
</gene>
<keyword evidence="3 6" id="KW-0064">Aspartyl protease</keyword>
<dbReference type="InterPro" id="IPR033121">
    <property type="entry name" value="PEPTIDASE_A1"/>
</dbReference>
<evidence type="ECO:0000256" key="6">
    <source>
        <dbReference type="RuleBase" id="RU000454"/>
    </source>
</evidence>